<evidence type="ECO:0000313" key="6">
    <source>
        <dbReference type="Proteomes" id="UP000426265"/>
    </source>
</evidence>
<accession>A0A654FGF7</accession>
<gene>
    <name evidence="5" type="ORF">AN1_LOCUS16038</name>
    <name evidence="4" type="ORF">C24_LOCUS15920</name>
</gene>
<feature type="signal peptide" evidence="2">
    <location>
        <begin position="1"/>
        <end position="28"/>
    </location>
</feature>
<name>A0A5S9XM36_ARATH</name>
<proteinExistence type="predicted"/>
<accession>A0A5S9XM36</accession>
<protein>
    <recommendedName>
        <fullName evidence="3">Prolamin-like domain-containing protein</fullName>
    </recommendedName>
</protein>
<dbReference type="AlphaFoldDB" id="A0A5S9XM36"/>
<dbReference type="OrthoDB" id="1100278at2759"/>
<dbReference type="Pfam" id="PF05617">
    <property type="entry name" value="Prolamin_like"/>
    <property type="match status" value="1"/>
</dbReference>
<dbReference type="ExpressionAtlas" id="A0A5S9XM36">
    <property type="expression patterns" value="baseline and differential"/>
</dbReference>
<dbReference type="Proteomes" id="UP000426265">
    <property type="component" value="Unassembled WGS sequence"/>
</dbReference>
<evidence type="ECO:0000313" key="4">
    <source>
        <dbReference type="EMBL" id="CAA0386821.1"/>
    </source>
</evidence>
<sequence>MALKATMVTKSMFAALFTIIAMATLASAASGLAQSPESDHLVNKCMAKLSSRCAMYVTDAICTIHGPMRLKHHGCCLEVFHMGRACLKIVTNHIQVAIIKNTDVNIVMEIEELNALSRGYYCNQINSSVFSRSPSINQVLFLTFQFGIALLVSRKLV</sequence>
<dbReference type="Proteomes" id="UP000434276">
    <property type="component" value="Unassembled WGS sequence"/>
</dbReference>
<dbReference type="EMBL" id="CACRSJ010000106">
    <property type="protein sequence ID" value="VYS60603.1"/>
    <property type="molecule type" value="Genomic_DNA"/>
</dbReference>
<feature type="domain" description="Prolamin-like" evidence="3">
    <location>
        <begin position="44"/>
        <end position="94"/>
    </location>
</feature>
<evidence type="ECO:0000313" key="7">
    <source>
        <dbReference type="Proteomes" id="UP000434276"/>
    </source>
</evidence>
<evidence type="ECO:0000259" key="3">
    <source>
        <dbReference type="Pfam" id="PF05617"/>
    </source>
</evidence>
<keyword evidence="1 2" id="KW-0732">Signal</keyword>
<organism evidence="4 7">
    <name type="scientific">Arabidopsis thaliana</name>
    <name type="common">Mouse-ear cress</name>
    <dbReference type="NCBI Taxonomy" id="3702"/>
    <lineage>
        <taxon>Eukaryota</taxon>
        <taxon>Viridiplantae</taxon>
        <taxon>Streptophyta</taxon>
        <taxon>Embryophyta</taxon>
        <taxon>Tracheophyta</taxon>
        <taxon>Spermatophyta</taxon>
        <taxon>Magnoliopsida</taxon>
        <taxon>eudicotyledons</taxon>
        <taxon>Gunneridae</taxon>
        <taxon>Pentapetalae</taxon>
        <taxon>rosids</taxon>
        <taxon>malvids</taxon>
        <taxon>Brassicales</taxon>
        <taxon>Brassicaceae</taxon>
        <taxon>Camelineae</taxon>
        <taxon>Arabidopsis</taxon>
    </lineage>
</organism>
<evidence type="ECO:0000313" key="5">
    <source>
        <dbReference type="EMBL" id="VYS60603.1"/>
    </source>
</evidence>
<evidence type="ECO:0000256" key="1">
    <source>
        <dbReference type="ARBA" id="ARBA00022729"/>
    </source>
</evidence>
<evidence type="ECO:0000256" key="2">
    <source>
        <dbReference type="SAM" id="SignalP"/>
    </source>
</evidence>
<dbReference type="EMBL" id="CACSHJ010000089">
    <property type="protein sequence ID" value="CAA0386821.1"/>
    <property type="molecule type" value="Genomic_DNA"/>
</dbReference>
<reference evidence="4 7" key="1">
    <citation type="submission" date="2019-12" db="EMBL/GenBank/DDBJ databases">
        <authorList>
            <person name="Jiao W.-B."/>
            <person name="Schneeberger K."/>
        </authorList>
    </citation>
    <scope>NUCLEOTIDE SEQUENCE [LARGE SCALE GENOMIC DNA]</scope>
    <source>
        <strain evidence="6">cv. An-1</strain>
        <strain evidence="7">cv. C24</strain>
    </source>
</reference>
<dbReference type="InterPro" id="IPR008502">
    <property type="entry name" value="Prolamin-like"/>
</dbReference>
<feature type="chain" id="PRO_5033499284" description="Prolamin-like domain-containing protein" evidence="2">
    <location>
        <begin position="29"/>
        <end position="157"/>
    </location>
</feature>